<dbReference type="EMBL" id="AP018052">
    <property type="protein sequence ID" value="BAZ94503.1"/>
    <property type="molecule type" value="Genomic_DNA"/>
</dbReference>
<evidence type="ECO:0000313" key="1">
    <source>
        <dbReference type="EMBL" id="BAZ94503.1"/>
    </source>
</evidence>
<sequence length="94" mass="10894">MDYEWDPRKAAHNLSKHGVDFADAVVALEDENALTIEDRDSGELRFKTLGMGPYLKVLYVVHAERGNNRIRIISARRATRREIRQYYQGLDHHG</sequence>
<dbReference type="Pfam" id="PF04365">
    <property type="entry name" value="BrnT_toxin"/>
    <property type="match status" value="1"/>
</dbReference>
<keyword evidence="2" id="KW-1185">Reference proteome</keyword>
<evidence type="ECO:0000313" key="2">
    <source>
        <dbReference type="Proteomes" id="UP000218765"/>
    </source>
</evidence>
<protein>
    <recommendedName>
        <fullName evidence="3">BrnT family toxin</fullName>
    </recommendedName>
</protein>
<dbReference type="RefSeq" id="WP_096366585.1">
    <property type="nucleotide sequence ID" value="NZ_AP018052.1"/>
</dbReference>
<dbReference type="KEGG" id="ttc:FOKN1_2123"/>
<gene>
    <name evidence="1" type="ORF">FOKN1_2123</name>
</gene>
<evidence type="ECO:0008006" key="3">
    <source>
        <dbReference type="Google" id="ProtNLM"/>
    </source>
</evidence>
<accession>A0A1Z4VSN8</accession>
<dbReference type="AlphaFoldDB" id="A0A1Z4VSN8"/>
<proteinExistence type="predicted"/>
<name>A0A1Z4VSN8_9GAMM</name>
<dbReference type="Gene3D" id="3.10.450.530">
    <property type="entry name" value="Ribonuclease toxin, BrnT, of type II toxin-antitoxin system"/>
    <property type="match status" value="1"/>
</dbReference>
<organism evidence="1 2">
    <name type="scientific">Thiohalobacter thiocyanaticus</name>
    <dbReference type="NCBI Taxonomy" id="585455"/>
    <lineage>
        <taxon>Bacteria</taxon>
        <taxon>Pseudomonadati</taxon>
        <taxon>Pseudomonadota</taxon>
        <taxon>Gammaproteobacteria</taxon>
        <taxon>Thiohalobacterales</taxon>
        <taxon>Thiohalobacteraceae</taxon>
        <taxon>Thiohalobacter</taxon>
    </lineage>
</organism>
<dbReference type="InterPro" id="IPR038573">
    <property type="entry name" value="BrnT_sf"/>
</dbReference>
<dbReference type="InterPro" id="IPR007460">
    <property type="entry name" value="BrnT_toxin"/>
</dbReference>
<reference evidence="1 2" key="1">
    <citation type="submission" date="2017-05" db="EMBL/GenBank/DDBJ databases">
        <title>Thiocyanate degradation by Thiohalobacter thiocyanaticus FOKN1.</title>
        <authorList>
            <person name="Oshiki M."/>
            <person name="Fukushima T."/>
            <person name="Kawano S."/>
            <person name="Nakagawa J."/>
        </authorList>
    </citation>
    <scope>NUCLEOTIDE SEQUENCE [LARGE SCALE GENOMIC DNA]</scope>
    <source>
        <strain evidence="1 2">FOKN1</strain>
    </source>
</reference>
<dbReference type="OrthoDB" id="9802417at2"/>
<dbReference type="Proteomes" id="UP000218765">
    <property type="component" value="Chromosome"/>
</dbReference>